<accession>A0A096VL15</accession>
<dbReference type="EMBL" id="KC310806">
    <property type="protein sequence ID" value="AGK86722.1"/>
    <property type="molecule type" value="Genomic_DNA"/>
</dbReference>
<dbReference type="RefSeq" id="YP_009103124.1">
    <property type="nucleotide sequence ID" value="NC_025455.1"/>
</dbReference>
<reference evidence="3" key="1">
    <citation type="submission" date="2012-12" db="EMBL/GenBank/DDBJ databases">
        <title>Genomics of marine cyanopodoviruses.</title>
        <authorList>
            <person name="Huang S."/>
            <person name="Chen F."/>
        </authorList>
    </citation>
    <scope>NUCLEOTIDE SEQUENCE [LARGE SCALE GENOMIC DNA]</scope>
</reference>
<keyword evidence="3" id="KW-1185">Reference proteome</keyword>
<evidence type="ECO:0000313" key="3">
    <source>
        <dbReference type="Proteomes" id="UP000030041"/>
    </source>
</evidence>
<evidence type="ECO:0000313" key="2">
    <source>
        <dbReference type="EMBL" id="AGK86722.1"/>
    </source>
</evidence>
<dbReference type="OrthoDB" id="16382at10239"/>
<gene>
    <name evidence="2" type="ORF">S-CBP2_0016</name>
</gene>
<dbReference type="KEGG" id="vg:22112042"/>
<reference evidence="2 3" key="2">
    <citation type="journal article" date="2015" name="PLoS ONE">
        <title>Comparative Genomic and Phylogenomic Analyses Reveal a Conserved Core Genome Shared by Estuarine and Oceanic Cyanopodoviruses.</title>
        <authorList>
            <person name="Huang S."/>
            <person name="Zhang S."/>
            <person name="Jiao N."/>
            <person name="Chen F."/>
        </authorList>
    </citation>
    <scope>NUCLEOTIDE SEQUENCE [LARGE SCALE GENOMIC DNA]</scope>
</reference>
<dbReference type="GeneID" id="22112042"/>
<dbReference type="Proteomes" id="UP000030041">
    <property type="component" value="Segment"/>
</dbReference>
<dbReference type="Gene3D" id="2.40.50.140">
    <property type="entry name" value="Nucleic acid-binding proteins"/>
    <property type="match status" value="1"/>
</dbReference>
<evidence type="ECO:0000256" key="1">
    <source>
        <dbReference type="SAM" id="MobiDB-lite"/>
    </source>
</evidence>
<sequence>MANRYTFETELEGFINVGEPSGKFNNCCFSFRLPQAVLEQAEHDREELLAWAKTKVTGRVNTNLPKWDDEGLVKISYGGDTGRPAPVFIDSEGSVLEDAVRKSIRKGTKVRLIVDQKPYTKPSLGTTLKVLGVQVLELASGAVTDSGDLSDDDVIALFAKSAGFKQSTPAPRKAETESAEETYDF</sequence>
<proteinExistence type="predicted"/>
<name>A0A096VL15_9CAUD</name>
<dbReference type="InterPro" id="IPR012340">
    <property type="entry name" value="NA-bd_OB-fold"/>
</dbReference>
<organism evidence="2 3">
    <name type="scientific">Synechococcus phage S-CBP2</name>
    <dbReference type="NCBI Taxonomy" id="756277"/>
    <lineage>
        <taxon>Viruses</taxon>
        <taxon>Duplodnaviria</taxon>
        <taxon>Heunggongvirae</taxon>
        <taxon>Uroviricota</taxon>
        <taxon>Caudoviricetes</taxon>
        <taxon>Autographivirales</taxon>
        <taxon>Kembevirus</taxon>
        <taxon>Kembevirus SCBP2</taxon>
    </lineage>
</organism>
<protein>
    <submittedName>
        <fullName evidence="2">SsDNA binding protein</fullName>
    </submittedName>
</protein>
<feature type="region of interest" description="Disordered" evidence="1">
    <location>
        <begin position="165"/>
        <end position="185"/>
    </location>
</feature>